<evidence type="ECO:0008006" key="4">
    <source>
        <dbReference type="Google" id="ProtNLM"/>
    </source>
</evidence>
<dbReference type="EMBL" id="LNQP01000015">
    <property type="protein sequence ID" value="KSU88793.1"/>
    <property type="molecule type" value="Genomic_DNA"/>
</dbReference>
<name>A0A0V8JP13_9BACI</name>
<organism evidence="2 3">
    <name type="scientific">Priestia veravalensis</name>
    <dbReference type="NCBI Taxonomy" id="1414648"/>
    <lineage>
        <taxon>Bacteria</taxon>
        <taxon>Bacillati</taxon>
        <taxon>Bacillota</taxon>
        <taxon>Bacilli</taxon>
        <taxon>Bacillales</taxon>
        <taxon>Bacillaceae</taxon>
        <taxon>Priestia</taxon>
    </lineage>
</organism>
<feature type="transmembrane region" description="Helical" evidence="1">
    <location>
        <begin position="49"/>
        <end position="70"/>
    </location>
</feature>
<keyword evidence="1" id="KW-0812">Transmembrane</keyword>
<dbReference type="NCBIfam" id="TIGR02327">
    <property type="entry name" value="int_mem_ywzB"/>
    <property type="match status" value="1"/>
</dbReference>
<accession>A0A0V8JP13</accession>
<protein>
    <recommendedName>
        <fullName evidence="4">DUF1146 domain-containing protein</fullName>
    </recommendedName>
</protein>
<dbReference type="Pfam" id="PF06612">
    <property type="entry name" value="DUF1146"/>
    <property type="match status" value="1"/>
</dbReference>
<dbReference type="AlphaFoldDB" id="A0A0V8JP13"/>
<sequence length="79" mass="9041">MLIGGIGPQALLAMVSHLIFIVITWYALQGFQIEKLMKPNRVVQARIMLILLTITIASTVSNFFLDYLFWSQRIPSLFQ</sequence>
<keyword evidence="3" id="KW-1185">Reference proteome</keyword>
<evidence type="ECO:0000313" key="3">
    <source>
        <dbReference type="Proteomes" id="UP000053681"/>
    </source>
</evidence>
<dbReference type="GeneID" id="93684351"/>
<dbReference type="InterPro" id="IPR009526">
    <property type="entry name" value="DUF1146"/>
</dbReference>
<proteinExistence type="predicted"/>
<feature type="transmembrane region" description="Helical" evidence="1">
    <location>
        <begin position="6"/>
        <end position="28"/>
    </location>
</feature>
<reference evidence="2 3" key="1">
    <citation type="submission" date="2015-11" db="EMBL/GenBank/DDBJ databases">
        <title>Bacillus caseinolyticus sp nov.</title>
        <authorList>
            <person name="Dastager S.G."/>
            <person name="Mawlankar R."/>
        </authorList>
    </citation>
    <scope>NUCLEOTIDE SEQUENCE [LARGE SCALE GENOMIC DNA]</scope>
    <source>
        <strain evidence="2 3">SGD-V-76</strain>
    </source>
</reference>
<evidence type="ECO:0000313" key="2">
    <source>
        <dbReference type="EMBL" id="KSU88793.1"/>
    </source>
</evidence>
<evidence type="ECO:0000256" key="1">
    <source>
        <dbReference type="SAM" id="Phobius"/>
    </source>
</evidence>
<comment type="caution">
    <text evidence="2">The sequence shown here is derived from an EMBL/GenBank/DDBJ whole genome shotgun (WGS) entry which is preliminary data.</text>
</comment>
<keyword evidence="1" id="KW-0472">Membrane</keyword>
<keyword evidence="1" id="KW-1133">Transmembrane helix</keyword>
<gene>
    <name evidence="2" type="ORF">AS180_05635</name>
</gene>
<dbReference type="Proteomes" id="UP000053681">
    <property type="component" value="Unassembled WGS sequence"/>
</dbReference>
<dbReference type="RefSeq" id="WP_025908764.1">
    <property type="nucleotide sequence ID" value="NZ_KQ758634.1"/>
</dbReference>